<dbReference type="RefSeq" id="WP_146572708.1">
    <property type="nucleotide sequence ID" value="NZ_CP042306.1"/>
</dbReference>
<evidence type="ECO:0008006" key="4">
    <source>
        <dbReference type="Google" id="ProtNLM"/>
    </source>
</evidence>
<dbReference type="OrthoDB" id="9814791at2"/>
<evidence type="ECO:0000313" key="3">
    <source>
        <dbReference type="Proteomes" id="UP000315673"/>
    </source>
</evidence>
<keyword evidence="1" id="KW-0732">Signal</keyword>
<sequence length="187" mass="20519">MTQLSRRTIVTSAAALSLAGLIGAPAVARPQAKAPTPGKPGDFDFLTGDWKIANKWRNKTTDSWLEFPGEATVRGILKGVVSVEELRIPARDFSGMGLRTLDLEKKVWTDYWVNGKAGVMGRDGVTGSFENGAGIFDSPDTENGKPVIYRGIWDKIVPGVSHNWSSLISRDNGKTWEGLWLMEWTRA</sequence>
<proteinExistence type="predicted"/>
<dbReference type="InterPro" id="IPR006311">
    <property type="entry name" value="TAT_signal"/>
</dbReference>
<keyword evidence="3" id="KW-1185">Reference proteome</keyword>
<feature type="signal peptide" evidence="1">
    <location>
        <begin position="1"/>
        <end position="28"/>
    </location>
</feature>
<dbReference type="AlphaFoldDB" id="A0A5B8LMM6"/>
<dbReference type="Proteomes" id="UP000315673">
    <property type="component" value="Chromosome"/>
</dbReference>
<dbReference type="KEGG" id="spai:FPZ24_13155"/>
<accession>A0A5B8LMM6</accession>
<evidence type="ECO:0000256" key="1">
    <source>
        <dbReference type="SAM" id="SignalP"/>
    </source>
</evidence>
<dbReference type="PROSITE" id="PS51318">
    <property type="entry name" value="TAT"/>
    <property type="match status" value="1"/>
</dbReference>
<name>A0A5B8LMM6_9SPHN</name>
<protein>
    <recommendedName>
        <fullName evidence="4">DUF1579 domain-containing protein</fullName>
    </recommendedName>
</protein>
<reference evidence="2 3" key="1">
    <citation type="submission" date="2019-07" db="EMBL/GenBank/DDBJ databases">
        <title>Full genome sequence of Sphingomonas sp. 4R-6-7(HKS19).</title>
        <authorList>
            <person name="Im W.-T."/>
        </authorList>
    </citation>
    <scope>NUCLEOTIDE SEQUENCE [LARGE SCALE GENOMIC DNA]</scope>
    <source>
        <strain evidence="2 3">HKS19</strain>
    </source>
</reference>
<evidence type="ECO:0000313" key="2">
    <source>
        <dbReference type="EMBL" id="QDZ08310.1"/>
    </source>
</evidence>
<organism evidence="2 3">
    <name type="scientific">Sphingomonas panacisoli</name>
    <dbReference type="NCBI Taxonomy" id="1813879"/>
    <lineage>
        <taxon>Bacteria</taxon>
        <taxon>Pseudomonadati</taxon>
        <taxon>Pseudomonadota</taxon>
        <taxon>Alphaproteobacteria</taxon>
        <taxon>Sphingomonadales</taxon>
        <taxon>Sphingomonadaceae</taxon>
        <taxon>Sphingomonas</taxon>
    </lineage>
</organism>
<feature type="chain" id="PRO_5022910785" description="DUF1579 domain-containing protein" evidence="1">
    <location>
        <begin position="29"/>
        <end position="187"/>
    </location>
</feature>
<gene>
    <name evidence="2" type="ORF">FPZ24_13155</name>
</gene>
<dbReference type="EMBL" id="CP042306">
    <property type="protein sequence ID" value="QDZ08310.1"/>
    <property type="molecule type" value="Genomic_DNA"/>
</dbReference>